<comment type="caution">
    <text evidence="2">The sequence shown here is derived from an EMBL/GenBank/DDBJ whole genome shotgun (WGS) entry which is preliminary data.</text>
</comment>
<evidence type="ECO:0000256" key="1">
    <source>
        <dbReference type="SAM" id="MobiDB-lite"/>
    </source>
</evidence>
<keyword evidence="3" id="KW-1185">Reference proteome</keyword>
<feature type="region of interest" description="Disordered" evidence="1">
    <location>
        <begin position="83"/>
        <end position="125"/>
    </location>
</feature>
<dbReference type="InterPro" id="IPR036691">
    <property type="entry name" value="Endo/exonu/phosph_ase_sf"/>
</dbReference>
<proteinExistence type="predicted"/>
<sequence length="170" mass="19205">MAGIRVLQANLQHSRAASVVLTVAMRDFDVVLIQKPWINRGKIMGRGGIGGELIYSRSSAAPRTCILVKKHIKNTTANQFLFKRSDSGQNQDRGQRGAQGANTRIGIPSWGHQAARPTQEAYRNPRKTDWEAYRADLEHRLKGMKQTIQNSIDLEVAEHVRKDDKKKKNY</sequence>
<evidence type="ECO:0000313" key="2">
    <source>
        <dbReference type="EMBL" id="KAJ8958643.1"/>
    </source>
</evidence>
<dbReference type="EMBL" id="JAPWTK010000016">
    <property type="protein sequence ID" value="KAJ8958643.1"/>
    <property type="molecule type" value="Genomic_DNA"/>
</dbReference>
<dbReference type="AlphaFoldDB" id="A0AAV8Z5I0"/>
<evidence type="ECO:0000313" key="3">
    <source>
        <dbReference type="Proteomes" id="UP001162162"/>
    </source>
</evidence>
<organism evidence="2 3">
    <name type="scientific">Aromia moschata</name>
    <dbReference type="NCBI Taxonomy" id="1265417"/>
    <lineage>
        <taxon>Eukaryota</taxon>
        <taxon>Metazoa</taxon>
        <taxon>Ecdysozoa</taxon>
        <taxon>Arthropoda</taxon>
        <taxon>Hexapoda</taxon>
        <taxon>Insecta</taxon>
        <taxon>Pterygota</taxon>
        <taxon>Neoptera</taxon>
        <taxon>Endopterygota</taxon>
        <taxon>Coleoptera</taxon>
        <taxon>Polyphaga</taxon>
        <taxon>Cucujiformia</taxon>
        <taxon>Chrysomeloidea</taxon>
        <taxon>Cerambycidae</taxon>
        <taxon>Cerambycinae</taxon>
        <taxon>Callichromatini</taxon>
        <taxon>Aromia</taxon>
    </lineage>
</organism>
<dbReference type="Gene3D" id="3.60.10.10">
    <property type="entry name" value="Endonuclease/exonuclease/phosphatase"/>
    <property type="match status" value="1"/>
</dbReference>
<accession>A0AAV8Z5I0</accession>
<gene>
    <name evidence="2" type="ORF">NQ318_016368</name>
</gene>
<protein>
    <submittedName>
        <fullName evidence="2">Uncharacterized protein</fullName>
    </submittedName>
</protein>
<name>A0AAV8Z5I0_9CUCU</name>
<dbReference type="Proteomes" id="UP001162162">
    <property type="component" value="Unassembled WGS sequence"/>
</dbReference>
<reference evidence="2" key="1">
    <citation type="journal article" date="2023" name="Insect Mol. Biol.">
        <title>Genome sequencing provides insights into the evolution of gene families encoding plant cell wall-degrading enzymes in longhorned beetles.</title>
        <authorList>
            <person name="Shin N.R."/>
            <person name="Okamura Y."/>
            <person name="Kirsch R."/>
            <person name="Pauchet Y."/>
        </authorList>
    </citation>
    <scope>NUCLEOTIDE SEQUENCE</scope>
    <source>
        <strain evidence="2">AMC_N1</strain>
    </source>
</reference>